<dbReference type="PANTHER" id="PTHR33562">
    <property type="entry name" value="ATILLA, ISOFORM B-RELATED-RELATED"/>
    <property type="match status" value="1"/>
</dbReference>
<feature type="signal peptide" evidence="3">
    <location>
        <begin position="1"/>
        <end position="19"/>
    </location>
</feature>
<dbReference type="EMBL" id="VXIV02002587">
    <property type="protein sequence ID" value="KAF6024349.1"/>
    <property type="molecule type" value="Genomic_DNA"/>
</dbReference>
<keyword evidence="1 3" id="KW-0732">Signal</keyword>
<organism evidence="4 5">
    <name type="scientific">Bugula neritina</name>
    <name type="common">Brown bryozoan</name>
    <name type="synonym">Sertularia neritina</name>
    <dbReference type="NCBI Taxonomy" id="10212"/>
    <lineage>
        <taxon>Eukaryota</taxon>
        <taxon>Metazoa</taxon>
        <taxon>Spiralia</taxon>
        <taxon>Lophotrochozoa</taxon>
        <taxon>Bryozoa</taxon>
        <taxon>Gymnolaemata</taxon>
        <taxon>Cheilostomatida</taxon>
        <taxon>Flustrina</taxon>
        <taxon>Buguloidea</taxon>
        <taxon>Bugulidae</taxon>
        <taxon>Bugula</taxon>
    </lineage>
</organism>
<dbReference type="InterPro" id="IPR050975">
    <property type="entry name" value="Sleep_regulator"/>
</dbReference>
<name>A0A7J7JDI6_BUGNE</name>
<keyword evidence="2" id="KW-0325">Glycoprotein</keyword>
<dbReference type="GO" id="GO:0032222">
    <property type="term" value="P:regulation of synaptic transmission, cholinergic"/>
    <property type="evidence" value="ECO:0007669"/>
    <property type="project" value="InterPro"/>
</dbReference>
<evidence type="ECO:0000256" key="1">
    <source>
        <dbReference type="ARBA" id="ARBA00022729"/>
    </source>
</evidence>
<proteinExistence type="predicted"/>
<keyword evidence="5" id="KW-1185">Reference proteome</keyword>
<dbReference type="Proteomes" id="UP000593567">
    <property type="component" value="Unassembled WGS sequence"/>
</dbReference>
<gene>
    <name evidence="4" type="ORF">EB796_017350</name>
</gene>
<dbReference type="GO" id="GO:0030431">
    <property type="term" value="P:sleep"/>
    <property type="evidence" value="ECO:0007669"/>
    <property type="project" value="InterPro"/>
</dbReference>
<reference evidence="4" key="1">
    <citation type="submission" date="2020-06" db="EMBL/GenBank/DDBJ databases">
        <title>Draft genome of Bugula neritina, a colonial animal packing powerful symbionts and potential medicines.</title>
        <authorList>
            <person name="Rayko M."/>
        </authorList>
    </citation>
    <scope>NUCLEOTIDE SEQUENCE [LARGE SCALE GENOMIC DNA]</scope>
    <source>
        <strain evidence="4">Kwan_BN1</strain>
    </source>
</reference>
<evidence type="ECO:0000256" key="3">
    <source>
        <dbReference type="SAM" id="SignalP"/>
    </source>
</evidence>
<comment type="caution">
    <text evidence="4">The sequence shown here is derived from an EMBL/GenBank/DDBJ whole genome shotgun (WGS) entry which is preliminary data.</text>
</comment>
<dbReference type="InterPro" id="IPR031424">
    <property type="entry name" value="QVR-like"/>
</dbReference>
<evidence type="ECO:0000256" key="2">
    <source>
        <dbReference type="ARBA" id="ARBA00023180"/>
    </source>
</evidence>
<evidence type="ECO:0000313" key="4">
    <source>
        <dbReference type="EMBL" id="KAF6024349.1"/>
    </source>
</evidence>
<sequence>MNALALLTFFCGLISVISAAGTMCYVCNNIIGSCDDEYAGDSSHETDCSGFGYTDDGSCSKAKVTTTVLGNDITLVTRTCGGSYDNSYCKQNDRQKVSTVVSKIQTWSCSCDGDLCNGGSQLTYSAALVCAVIMKFLF</sequence>
<dbReference type="Pfam" id="PF17064">
    <property type="entry name" value="QVR"/>
    <property type="match status" value="1"/>
</dbReference>
<evidence type="ECO:0000313" key="5">
    <source>
        <dbReference type="Proteomes" id="UP000593567"/>
    </source>
</evidence>
<dbReference type="OrthoDB" id="6083863at2759"/>
<feature type="chain" id="PRO_5029770744" description="Protein sleepless" evidence="3">
    <location>
        <begin position="20"/>
        <end position="138"/>
    </location>
</feature>
<protein>
    <recommendedName>
        <fullName evidence="6">Protein sleepless</fullName>
    </recommendedName>
</protein>
<evidence type="ECO:0008006" key="6">
    <source>
        <dbReference type="Google" id="ProtNLM"/>
    </source>
</evidence>
<dbReference type="AlphaFoldDB" id="A0A7J7JDI6"/>
<accession>A0A7J7JDI6</accession>